<evidence type="ECO:0000313" key="5">
    <source>
        <dbReference type="Proteomes" id="UP001151516"/>
    </source>
</evidence>
<reference evidence="4" key="1">
    <citation type="submission" date="2022-07" db="EMBL/GenBank/DDBJ databases">
        <title>Phylogenomic reconstructions and comparative analyses of Kickxellomycotina fungi.</title>
        <authorList>
            <person name="Reynolds N.K."/>
            <person name="Stajich J.E."/>
            <person name="Barry K."/>
            <person name="Grigoriev I.V."/>
            <person name="Crous P."/>
            <person name="Smith M.E."/>
        </authorList>
    </citation>
    <scope>NUCLEOTIDE SEQUENCE</scope>
    <source>
        <strain evidence="4">CBS 109367</strain>
    </source>
</reference>
<dbReference type="Pfam" id="PF09011">
    <property type="entry name" value="HMG_box_2"/>
    <property type="match status" value="1"/>
</dbReference>
<dbReference type="InterPro" id="IPR036910">
    <property type="entry name" value="HMG_box_dom_sf"/>
</dbReference>
<feature type="domain" description="HMG box" evidence="3">
    <location>
        <begin position="114"/>
        <end position="186"/>
    </location>
</feature>
<proteinExistence type="predicted"/>
<dbReference type="InterPro" id="IPR009071">
    <property type="entry name" value="HMG_box_dom"/>
</dbReference>
<dbReference type="OrthoDB" id="1919336at2759"/>
<dbReference type="Proteomes" id="UP001151516">
    <property type="component" value="Unassembled WGS sequence"/>
</dbReference>
<keyword evidence="5" id="KW-1185">Reference proteome</keyword>
<keyword evidence="2" id="KW-0539">Nucleus</keyword>
<feature type="DNA-binding region" description="HMG box" evidence="2">
    <location>
        <begin position="114"/>
        <end position="186"/>
    </location>
</feature>
<comment type="caution">
    <text evidence="4">The sequence shown here is derived from an EMBL/GenBank/DDBJ whole genome shotgun (WGS) entry which is preliminary data.</text>
</comment>
<feature type="DNA-binding region" description="HMG box" evidence="2">
    <location>
        <begin position="227"/>
        <end position="290"/>
    </location>
</feature>
<dbReference type="CDD" id="cd00084">
    <property type="entry name" value="HMG-box_SF"/>
    <property type="match status" value="1"/>
</dbReference>
<dbReference type="EMBL" id="JANBTX010000163">
    <property type="protein sequence ID" value="KAJ2685245.1"/>
    <property type="molecule type" value="Genomic_DNA"/>
</dbReference>
<dbReference type="InterPro" id="IPR050342">
    <property type="entry name" value="HMGB"/>
</dbReference>
<name>A0A9W8GJL8_9FUNG</name>
<dbReference type="GO" id="GO:0005634">
    <property type="term" value="C:nucleus"/>
    <property type="evidence" value="ECO:0007669"/>
    <property type="project" value="UniProtKB-UniRule"/>
</dbReference>
<keyword evidence="1 2" id="KW-0238">DNA-binding</keyword>
<evidence type="ECO:0000256" key="1">
    <source>
        <dbReference type="ARBA" id="ARBA00023125"/>
    </source>
</evidence>
<dbReference type="SUPFAM" id="SSF47095">
    <property type="entry name" value="HMG-box"/>
    <property type="match status" value="2"/>
</dbReference>
<gene>
    <name evidence="4" type="ORF">IWW39_004396</name>
</gene>
<dbReference type="Pfam" id="PF00505">
    <property type="entry name" value="HMG_box"/>
    <property type="match status" value="1"/>
</dbReference>
<dbReference type="PANTHER" id="PTHR48112">
    <property type="entry name" value="HIGH MOBILITY GROUP PROTEIN DSP1"/>
    <property type="match status" value="1"/>
</dbReference>
<dbReference type="PROSITE" id="PS50118">
    <property type="entry name" value="HMG_BOX_2"/>
    <property type="match status" value="2"/>
</dbReference>
<evidence type="ECO:0000313" key="4">
    <source>
        <dbReference type="EMBL" id="KAJ2685245.1"/>
    </source>
</evidence>
<organism evidence="4 5">
    <name type="scientific">Coemansia spiralis</name>
    <dbReference type="NCBI Taxonomy" id="417178"/>
    <lineage>
        <taxon>Eukaryota</taxon>
        <taxon>Fungi</taxon>
        <taxon>Fungi incertae sedis</taxon>
        <taxon>Zoopagomycota</taxon>
        <taxon>Kickxellomycotina</taxon>
        <taxon>Kickxellomycetes</taxon>
        <taxon>Kickxellales</taxon>
        <taxon>Kickxellaceae</taxon>
        <taxon>Coemansia</taxon>
    </lineage>
</organism>
<evidence type="ECO:0000259" key="3">
    <source>
        <dbReference type="PROSITE" id="PS50118"/>
    </source>
</evidence>
<sequence length="293" mass="31656">MLSRALVPLSRVAVSRFALGVRGFGASALVSKTAVKAAAIGGKKPAATNAKTLVKAKSAAAKPKRAAAKPKKRVAAKPKKRVVAKPKRVAAKKPTKSDLHEKVINSTRPIVKLPKQAPSAYSLFIRDRWKNVEPREEGTEQAVAFAAVARETSSAWKALSDAGKHQYIKQSDALRSQQAQAVRQWWAGVDRGQVALENQRRRRYNRRVAQKLVKGPRMPLLRDPLAPKRPSSAFFLFMKERLVGTTGPISETAKAASAEWKSLAEAAKAPYVAKAVAASAAYKTAVAKYASSS</sequence>
<dbReference type="SMART" id="SM00398">
    <property type="entry name" value="HMG"/>
    <property type="match status" value="2"/>
</dbReference>
<accession>A0A9W8GJL8</accession>
<dbReference type="AlphaFoldDB" id="A0A9W8GJL8"/>
<feature type="domain" description="HMG box" evidence="3">
    <location>
        <begin position="227"/>
        <end position="290"/>
    </location>
</feature>
<dbReference type="GO" id="GO:0003677">
    <property type="term" value="F:DNA binding"/>
    <property type="evidence" value="ECO:0007669"/>
    <property type="project" value="UniProtKB-UniRule"/>
</dbReference>
<protein>
    <recommendedName>
        <fullName evidence="3">HMG box domain-containing protein</fullName>
    </recommendedName>
</protein>
<evidence type="ECO:0000256" key="2">
    <source>
        <dbReference type="PROSITE-ProRule" id="PRU00267"/>
    </source>
</evidence>
<dbReference type="Gene3D" id="1.10.30.10">
    <property type="entry name" value="High mobility group box domain"/>
    <property type="match status" value="2"/>
</dbReference>